<evidence type="ECO:0000313" key="2">
    <source>
        <dbReference type="Proteomes" id="UP000799766"/>
    </source>
</evidence>
<dbReference type="AlphaFoldDB" id="A0A6A6NQW4"/>
<accession>A0A6A6NQW4</accession>
<dbReference type="Proteomes" id="UP000799766">
    <property type="component" value="Unassembled WGS sequence"/>
</dbReference>
<dbReference type="EMBL" id="MU001695">
    <property type="protein sequence ID" value="KAF2453792.1"/>
    <property type="molecule type" value="Genomic_DNA"/>
</dbReference>
<evidence type="ECO:0000313" key="1">
    <source>
        <dbReference type="EMBL" id="KAF2453792.1"/>
    </source>
</evidence>
<name>A0A6A6NQW4_9PEZI</name>
<keyword evidence="2" id="KW-1185">Reference proteome</keyword>
<gene>
    <name evidence="1" type="ORF">BDY21DRAFT_355076</name>
</gene>
<protein>
    <submittedName>
        <fullName evidence="1">Uncharacterized protein</fullName>
    </submittedName>
</protein>
<reference evidence="1" key="1">
    <citation type="journal article" date="2020" name="Stud. Mycol.">
        <title>101 Dothideomycetes genomes: a test case for predicting lifestyles and emergence of pathogens.</title>
        <authorList>
            <person name="Haridas S."/>
            <person name="Albert R."/>
            <person name="Binder M."/>
            <person name="Bloem J."/>
            <person name="Labutti K."/>
            <person name="Salamov A."/>
            <person name="Andreopoulos B."/>
            <person name="Baker S."/>
            <person name="Barry K."/>
            <person name="Bills G."/>
            <person name="Bluhm B."/>
            <person name="Cannon C."/>
            <person name="Castanera R."/>
            <person name="Culley D."/>
            <person name="Daum C."/>
            <person name="Ezra D."/>
            <person name="Gonzalez J."/>
            <person name="Henrissat B."/>
            <person name="Kuo A."/>
            <person name="Liang C."/>
            <person name="Lipzen A."/>
            <person name="Lutzoni F."/>
            <person name="Magnuson J."/>
            <person name="Mondo S."/>
            <person name="Nolan M."/>
            <person name="Ohm R."/>
            <person name="Pangilinan J."/>
            <person name="Park H.-J."/>
            <person name="Ramirez L."/>
            <person name="Alfaro M."/>
            <person name="Sun H."/>
            <person name="Tritt A."/>
            <person name="Yoshinaga Y."/>
            <person name="Zwiers L.-H."/>
            <person name="Turgeon B."/>
            <person name="Goodwin S."/>
            <person name="Spatafora J."/>
            <person name="Crous P."/>
            <person name="Grigoriev I."/>
        </authorList>
    </citation>
    <scope>NUCLEOTIDE SEQUENCE</scope>
    <source>
        <strain evidence="1">ATCC 16933</strain>
    </source>
</reference>
<proteinExistence type="predicted"/>
<organism evidence="1 2">
    <name type="scientific">Lineolata rhizophorae</name>
    <dbReference type="NCBI Taxonomy" id="578093"/>
    <lineage>
        <taxon>Eukaryota</taxon>
        <taxon>Fungi</taxon>
        <taxon>Dikarya</taxon>
        <taxon>Ascomycota</taxon>
        <taxon>Pezizomycotina</taxon>
        <taxon>Dothideomycetes</taxon>
        <taxon>Dothideomycetes incertae sedis</taxon>
        <taxon>Lineolatales</taxon>
        <taxon>Lineolataceae</taxon>
        <taxon>Lineolata</taxon>
    </lineage>
</organism>
<sequence length="50" mass="5749">MMAVPLAFASRQQVMKLMSDYEVTLVNDNMSVYILPHPIPRHILFLRSAC</sequence>